<reference evidence="2 3" key="1">
    <citation type="submission" date="2016-10" db="EMBL/GenBank/DDBJ databases">
        <authorList>
            <person name="de Groot N.N."/>
        </authorList>
    </citation>
    <scope>NUCLEOTIDE SEQUENCE [LARGE SCALE GENOMIC DNA]</scope>
    <source>
        <strain evidence="2 3">YAD2003</strain>
    </source>
</reference>
<dbReference type="RefSeq" id="WP_074715538.1">
    <property type="nucleotide sequence ID" value="NZ_FNWV01000003.1"/>
</dbReference>
<dbReference type="AlphaFoldDB" id="A0A1H6IUW5"/>
<gene>
    <name evidence="2" type="ORF">SAMN02910265_01278</name>
</gene>
<keyword evidence="1" id="KW-0175">Coiled coil</keyword>
<dbReference type="OrthoDB" id="1823146at2"/>
<evidence type="ECO:0000313" key="2">
    <source>
        <dbReference type="EMBL" id="SEH52813.1"/>
    </source>
</evidence>
<dbReference type="EMBL" id="FNWV01000003">
    <property type="protein sequence ID" value="SEH52813.1"/>
    <property type="molecule type" value="Genomic_DNA"/>
</dbReference>
<evidence type="ECO:0008006" key="4">
    <source>
        <dbReference type="Google" id="ProtNLM"/>
    </source>
</evidence>
<protein>
    <recommendedName>
        <fullName evidence="4">Cell division initiation protein</fullName>
    </recommendedName>
</protein>
<accession>A0A1H6IUW5</accession>
<sequence length="118" mass="13450">MTDKEFKHLKRSDLIYIIYEYQKKQEELIKENEELREKLSEKEMKISNAGSLAEVAAKLNGLFEAAQQTADDYMSQLEHTAAEAAEKKAEAIVKEAREKAEEIISEAKKSAENNDKGK</sequence>
<dbReference type="Proteomes" id="UP000183190">
    <property type="component" value="Unassembled WGS sequence"/>
</dbReference>
<organism evidence="2 3">
    <name type="scientific">Ruminococcus flavefaciens</name>
    <dbReference type="NCBI Taxonomy" id="1265"/>
    <lineage>
        <taxon>Bacteria</taxon>
        <taxon>Bacillati</taxon>
        <taxon>Bacillota</taxon>
        <taxon>Clostridia</taxon>
        <taxon>Eubacteriales</taxon>
        <taxon>Oscillospiraceae</taxon>
        <taxon>Ruminococcus</taxon>
    </lineage>
</organism>
<proteinExistence type="predicted"/>
<evidence type="ECO:0000256" key="1">
    <source>
        <dbReference type="SAM" id="Coils"/>
    </source>
</evidence>
<feature type="coiled-coil region" evidence="1">
    <location>
        <begin position="18"/>
        <end position="113"/>
    </location>
</feature>
<name>A0A1H6IUW5_RUMFL</name>
<evidence type="ECO:0000313" key="3">
    <source>
        <dbReference type="Proteomes" id="UP000183190"/>
    </source>
</evidence>